<evidence type="ECO:0000313" key="2">
    <source>
        <dbReference type="EMBL" id="CBX31954.1"/>
    </source>
</evidence>
<feature type="compositionally biased region" description="Polar residues" evidence="1">
    <location>
        <begin position="84"/>
        <end position="94"/>
    </location>
</feature>
<keyword evidence="2" id="KW-0378">Hydrolase</keyword>
<proteinExistence type="predicted"/>
<feature type="region of interest" description="Disordered" evidence="1">
    <location>
        <begin position="1"/>
        <end position="20"/>
    </location>
</feature>
<gene>
    <name evidence="2" type="primary">cbhi</name>
</gene>
<protein>
    <submittedName>
        <fullName evidence="2">Cellobiohydrolase I</fullName>
    </submittedName>
</protein>
<organism evidence="2">
    <name type="scientific">Mycena galopus</name>
    <dbReference type="NCBI Taxonomy" id="41248"/>
    <lineage>
        <taxon>Eukaryota</taxon>
        <taxon>Fungi</taxon>
        <taxon>Dikarya</taxon>
        <taxon>Basidiomycota</taxon>
        <taxon>Agaricomycotina</taxon>
        <taxon>Agaricomycetes</taxon>
        <taxon>Agaricomycetidae</taxon>
        <taxon>Agaricales</taxon>
        <taxon>Marasmiineae</taxon>
        <taxon>Mycenaceae</taxon>
        <taxon>Mycena</taxon>
    </lineage>
</organism>
<feature type="compositionally biased region" description="Low complexity" evidence="1">
    <location>
        <begin position="68"/>
        <end position="83"/>
    </location>
</feature>
<evidence type="ECO:0000256" key="1">
    <source>
        <dbReference type="SAM" id="MobiDB-lite"/>
    </source>
</evidence>
<sequence>TNAIRATPGTPLSAPDPTTWPRTALLTVRTTVQPTESPAAAMRSPSSSSLARTLAPACTSWPATPSTKCSRSSTKSLPSPSTCRTSAAVSTARS</sequence>
<feature type="non-terminal residue" evidence="2">
    <location>
        <position position="1"/>
    </location>
</feature>
<dbReference type="GO" id="GO:0016787">
    <property type="term" value="F:hydrolase activity"/>
    <property type="evidence" value="ECO:0007669"/>
    <property type="project" value="UniProtKB-KW"/>
</dbReference>
<reference evidence="2" key="1">
    <citation type="submission" date="2010-10" db="EMBL/GenBank/DDBJ databases">
        <title>Structure and activity of microbial communities in coniferous forest topsoil.</title>
        <authorList>
            <person name="Baldrian P."/>
            <person name="Kolarik M."/>
            <person name="Stursova M."/>
            <person name="Kopecky J."/>
            <person name="Valaskova V."/>
            <person name="Vetrovsky T."/>
            <person name="Zifcakova L."/>
            <person name="Snajdr J."/>
            <person name="Riedl J."/>
            <person name="Vlcek C."/>
            <person name="Voriskova J."/>
        </authorList>
    </citation>
    <scope>NUCLEOTIDE SEQUENCE</scope>
    <source>
        <strain evidence="2">ZK85/08</strain>
    </source>
</reference>
<accession>E3Q0D9</accession>
<dbReference type="AlphaFoldDB" id="E3Q0D9"/>
<name>E3Q0D9_9AGAR</name>
<feature type="compositionally biased region" description="Low complexity" evidence="1">
    <location>
        <begin position="37"/>
        <end position="57"/>
    </location>
</feature>
<feature type="non-terminal residue" evidence="2">
    <location>
        <position position="94"/>
    </location>
</feature>
<feature type="region of interest" description="Disordered" evidence="1">
    <location>
        <begin position="34"/>
        <end position="94"/>
    </location>
</feature>
<dbReference type="EMBL" id="FR714436">
    <property type="protein sequence ID" value="CBX31954.1"/>
    <property type="molecule type" value="Genomic_DNA"/>
</dbReference>